<keyword evidence="6 8" id="KW-0505">Motor protein</keyword>
<dbReference type="OrthoDB" id="3176171at2759"/>
<dbReference type="InterPro" id="IPR027640">
    <property type="entry name" value="Kinesin-like_fam"/>
</dbReference>
<keyword evidence="5 8" id="KW-0067">ATP-binding</keyword>
<evidence type="ECO:0000256" key="1">
    <source>
        <dbReference type="ARBA" id="ARBA00004245"/>
    </source>
</evidence>
<feature type="domain" description="Kinesin motor" evidence="10">
    <location>
        <begin position="7"/>
        <end position="457"/>
    </location>
</feature>
<dbReference type="GO" id="GO:0003777">
    <property type="term" value="F:microtubule motor activity"/>
    <property type="evidence" value="ECO:0007669"/>
    <property type="project" value="InterPro"/>
</dbReference>
<sequence>MKGKVKRVDVHVRIRPRVGDEIERNDEELVFETPMNGNTLVVTAPKSEVDEIEYVEVLGFTVPKSKPKRRKTYRHFASIQKDISNATFYASAVEPLVKKTLTGTTACCFAYGHTGSGKTHTILGYGEERGMYDLATAQLFSALNELNEQKSIQDDQLKVQVRFNEIYNGEVYDLLNDSAKCFVREDAHGKIQIRGELVTDEETGLTKPSSSTACVATSAGELWDIVHRGMSARSTGNSNVHRNSSRSHALLELEIVTDRILRLRESVTQVEAALTQVGHERDTLEMDIFVRQHDKVEGKWVKKPDARGATQEECNLLLDLRRELVRLDDSVQSAHGAVAQAKIDGVECLGGTLVFVDLAGSEHAGSANDGIVKTEVEQQECREINKSLSALKACFRAHAKNLSSTSCYRGSKLTLLLRDHFRTPQATTMMVATISPSNVHGVQTTHTLQYAQLVGET</sequence>
<proteinExistence type="inferred from homology"/>
<accession>A0A1V9Z5J4</accession>
<evidence type="ECO:0000256" key="8">
    <source>
        <dbReference type="PROSITE-ProRule" id="PRU00283"/>
    </source>
</evidence>
<comment type="subcellular location">
    <subcellularLocation>
        <location evidence="1">Cytoplasm</location>
        <location evidence="1">Cytoskeleton</location>
    </subcellularLocation>
</comment>
<organism evidence="11 12">
    <name type="scientific">Thraustotheca clavata</name>
    <dbReference type="NCBI Taxonomy" id="74557"/>
    <lineage>
        <taxon>Eukaryota</taxon>
        <taxon>Sar</taxon>
        <taxon>Stramenopiles</taxon>
        <taxon>Oomycota</taxon>
        <taxon>Saprolegniomycetes</taxon>
        <taxon>Saprolegniales</taxon>
        <taxon>Achlyaceae</taxon>
        <taxon>Thraustotheca</taxon>
    </lineage>
</organism>
<comment type="similarity">
    <text evidence="8 9">Belongs to the TRAFAC class myosin-kinesin ATPase superfamily. Kinesin family.</text>
</comment>
<dbReference type="Gene3D" id="3.40.850.10">
    <property type="entry name" value="Kinesin motor domain"/>
    <property type="match status" value="1"/>
</dbReference>
<dbReference type="InterPro" id="IPR001752">
    <property type="entry name" value="Kinesin_motor_dom"/>
</dbReference>
<dbReference type="GO" id="GO:0005524">
    <property type="term" value="F:ATP binding"/>
    <property type="evidence" value="ECO:0007669"/>
    <property type="project" value="UniProtKB-UniRule"/>
</dbReference>
<dbReference type="GO" id="GO:0005874">
    <property type="term" value="C:microtubule"/>
    <property type="evidence" value="ECO:0007669"/>
    <property type="project" value="UniProtKB-KW"/>
</dbReference>
<protein>
    <recommendedName>
        <fullName evidence="9">Kinesin-like protein</fullName>
    </recommendedName>
</protein>
<evidence type="ECO:0000313" key="12">
    <source>
        <dbReference type="Proteomes" id="UP000243217"/>
    </source>
</evidence>
<evidence type="ECO:0000256" key="9">
    <source>
        <dbReference type="RuleBase" id="RU000394"/>
    </source>
</evidence>
<dbReference type="GO" id="GO:0007019">
    <property type="term" value="P:microtubule depolymerization"/>
    <property type="evidence" value="ECO:0007669"/>
    <property type="project" value="TreeGrafter"/>
</dbReference>
<dbReference type="AlphaFoldDB" id="A0A1V9Z5J4"/>
<dbReference type="InterPro" id="IPR036961">
    <property type="entry name" value="Kinesin_motor_dom_sf"/>
</dbReference>
<evidence type="ECO:0000256" key="4">
    <source>
        <dbReference type="ARBA" id="ARBA00022741"/>
    </source>
</evidence>
<keyword evidence="12" id="KW-1185">Reference proteome</keyword>
<dbReference type="SMART" id="SM00129">
    <property type="entry name" value="KISc"/>
    <property type="match status" value="1"/>
</dbReference>
<dbReference type="STRING" id="74557.A0A1V9Z5J4"/>
<keyword evidence="3 9" id="KW-0493">Microtubule</keyword>
<dbReference type="EMBL" id="JNBS01002280">
    <property type="protein sequence ID" value="OQR93100.1"/>
    <property type="molecule type" value="Genomic_DNA"/>
</dbReference>
<reference evidence="11 12" key="1">
    <citation type="journal article" date="2014" name="Genome Biol. Evol.">
        <title>The secreted proteins of Achlya hypogyna and Thraustotheca clavata identify the ancestral oomycete secretome and reveal gene acquisitions by horizontal gene transfer.</title>
        <authorList>
            <person name="Misner I."/>
            <person name="Blouin N."/>
            <person name="Leonard G."/>
            <person name="Richards T.A."/>
            <person name="Lane C.E."/>
        </authorList>
    </citation>
    <scope>NUCLEOTIDE SEQUENCE [LARGE SCALE GENOMIC DNA]</scope>
    <source>
        <strain evidence="11 12">ATCC 34112</strain>
    </source>
</reference>
<keyword evidence="4 8" id="KW-0547">Nucleotide-binding</keyword>
<keyword evidence="7" id="KW-0206">Cytoskeleton</keyword>
<evidence type="ECO:0000259" key="10">
    <source>
        <dbReference type="PROSITE" id="PS50067"/>
    </source>
</evidence>
<evidence type="ECO:0000256" key="6">
    <source>
        <dbReference type="ARBA" id="ARBA00023175"/>
    </source>
</evidence>
<dbReference type="Pfam" id="PF00225">
    <property type="entry name" value="Kinesin"/>
    <property type="match status" value="2"/>
</dbReference>
<dbReference type="GO" id="GO:0008017">
    <property type="term" value="F:microtubule binding"/>
    <property type="evidence" value="ECO:0007669"/>
    <property type="project" value="InterPro"/>
</dbReference>
<evidence type="ECO:0000256" key="2">
    <source>
        <dbReference type="ARBA" id="ARBA00022490"/>
    </source>
</evidence>
<comment type="caution">
    <text evidence="11">The sequence shown here is derived from an EMBL/GenBank/DDBJ whole genome shotgun (WGS) entry which is preliminary data.</text>
</comment>
<keyword evidence="2" id="KW-0963">Cytoplasm</keyword>
<dbReference type="PROSITE" id="PS50067">
    <property type="entry name" value="KINESIN_MOTOR_2"/>
    <property type="match status" value="1"/>
</dbReference>
<dbReference type="PANTHER" id="PTHR47971:SF8">
    <property type="entry name" value="KINESIN-LIKE PROTEIN"/>
    <property type="match status" value="1"/>
</dbReference>
<dbReference type="PRINTS" id="PR00380">
    <property type="entry name" value="KINESINHEAVY"/>
</dbReference>
<dbReference type="PANTHER" id="PTHR47971">
    <property type="entry name" value="KINESIN-RELATED PROTEIN 6"/>
    <property type="match status" value="1"/>
</dbReference>
<name>A0A1V9Z5J4_9STRA</name>
<dbReference type="InterPro" id="IPR019821">
    <property type="entry name" value="Kinesin_motor_CS"/>
</dbReference>
<evidence type="ECO:0000256" key="5">
    <source>
        <dbReference type="ARBA" id="ARBA00022840"/>
    </source>
</evidence>
<dbReference type="SUPFAM" id="SSF52540">
    <property type="entry name" value="P-loop containing nucleoside triphosphate hydrolases"/>
    <property type="match status" value="1"/>
</dbReference>
<dbReference type="PROSITE" id="PS00411">
    <property type="entry name" value="KINESIN_MOTOR_1"/>
    <property type="match status" value="1"/>
</dbReference>
<evidence type="ECO:0000313" key="11">
    <source>
        <dbReference type="EMBL" id="OQR93100.1"/>
    </source>
</evidence>
<feature type="binding site" evidence="8">
    <location>
        <begin position="112"/>
        <end position="119"/>
    </location>
    <ligand>
        <name>ATP</name>
        <dbReference type="ChEBI" id="CHEBI:30616"/>
    </ligand>
</feature>
<evidence type="ECO:0000256" key="7">
    <source>
        <dbReference type="ARBA" id="ARBA00023212"/>
    </source>
</evidence>
<dbReference type="GO" id="GO:0007018">
    <property type="term" value="P:microtubule-based movement"/>
    <property type="evidence" value="ECO:0007669"/>
    <property type="project" value="InterPro"/>
</dbReference>
<dbReference type="Proteomes" id="UP000243217">
    <property type="component" value="Unassembled WGS sequence"/>
</dbReference>
<gene>
    <name evidence="11" type="ORF">THRCLA_08552</name>
</gene>
<dbReference type="InterPro" id="IPR027417">
    <property type="entry name" value="P-loop_NTPase"/>
</dbReference>
<evidence type="ECO:0000256" key="3">
    <source>
        <dbReference type="ARBA" id="ARBA00022701"/>
    </source>
</evidence>